<feature type="domain" description="Major capsid protein N-terminal" evidence="2">
    <location>
        <begin position="218"/>
        <end position="357"/>
    </location>
</feature>
<dbReference type="Gene3D" id="2.70.9.10">
    <property type="entry name" value="Adenovirus Type 2 Hexon, domain 4"/>
    <property type="match status" value="1"/>
</dbReference>
<dbReference type="Proteomes" id="UP000054558">
    <property type="component" value="Unassembled WGS sequence"/>
</dbReference>
<sequence>MGPGASKFEIPVELEASASEKLLTCCCERWAQLSRSGTTPESSMSIFEGKRPATVSVQKYGKHLSRYLDLCPVAVIGACVYILRFLNRKERVHLSAFNIHRLLLTALLLSCKFFDDQCYGNAYFAEVGGVSVLELNLLEVEFLFHIDFKLNVTEAEIEEALQEIVRVRCEGRTSQKRKAEPTEPVPYSFRCRVKLARLLEVGMMLVIELPELNSEYSYVSDLGYKLIDLISISVAGIELDQMTGLHMLVKAVMSNAHNEYSKFGEMPNGVSVPGMLDSEAEIQDGEATTHKVLHVPIPFWFARAQVSNGFPLASLITAEAIIRLKLSKLSSIVQPAPADDVRLQPRISVLTDNVWLDPKVAFALIRSGPSKSLYQQNLHQDHAVDANSPVQRIELTCNKPVRRLLWLVTASDDPNEVIPNSVLSSRLILEGYDLMSRAPSNPDTGERVDSTYSNLVNPYLYGSASMPGVYSHSFALRPADVPYSRSTKGMQLYPWGPAESSYESPFVDQPTGEPIDLAAYTNPSRTTSIAAAPLAA</sequence>
<evidence type="ECO:0000259" key="2">
    <source>
        <dbReference type="Pfam" id="PF16903"/>
    </source>
</evidence>
<dbReference type="InterPro" id="IPR013922">
    <property type="entry name" value="Cyclin_PHO80-like"/>
</dbReference>
<keyword evidence="4" id="KW-1185">Reference proteome</keyword>
<comment type="similarity">
    <text evidence="1">Belongs to the cyclin family. Cyclin U/P subfamily.</text>
</comment>
<dbReference type="PANTHER" id="PTHR15615:SF108">
    <property type="entry name" value="PROTEIN CNPPD1"/>
    <property type="match status" value="1"/>
</dbReference>
<evidence type="ECO:0000313" key="3">
    <source>
        <dbReference type="EMBL" id="GAQ90580.1"/>
    </source>
</evidence>
<protein>
    <submittedName>
        <fullName evidence="3">Cyclin</fullName>
    </submittedName>
</protein>
<dbReference type="SUPFAM" id="SSF49749">
    <property type="entry name" value="Group II dsDNA viruses VP"/>
    <property type="match status" value="1"/>
</dbReference>
<dbReference type="Gene3D" id="1.10.472.10">
    <property type="entry name" value="Cyclin-like"/>
    <property type="match status" value="1"/>
</dbReference>
<dbReference type="InterPro" id="IPR031654">
    <property type="entry name" value="Capsid_N"/>
</dbReference>
<dbReference type="InterPro" id="IPR016112">
    <property type="entry name" value="VP_dsDNA_II"/>
</dbReference>
<dbReference type="PANTHER" id="PTHR15615">
    <property type="match status" value="1"/>
</dbReference>
<dbReference type="SUPFAM" id="SSF47954">
    <property type="entry name" value="Cyclin-like"/>
    <property type="match status" value="1"/>
</dbReference>
<evidence type="ECO:0000256" key="1">
    <source>
        <dbReference type="ARBA" id="ARBA00007215"/>
    </source>
</evidence>
<accession>A0A1Y1II67</accession>
<dbReference type="Pfam" id="PF08613">
    <property type="entry name" value="Cyclin"/>
    <property type="match status" value="1"/>
</dbReference>
<dbReference type="OrthoDB" id="1060854at2759"/>
<gene>
    <name evidence="3" type="ORF">KFL_006580080</name>
</gene>
<organism evidence="3 4">
    <name type="scientific">Klebsormidium nitens</name>
    <name type="common">Green alga</name>
    <name type="synonym">Ulothrix nitens</name>
    <dbReference type="NCBI Taxonomy" id="105231"/>
    <lineage>
        <taxon>Eukaryota</taxon>
        <taxon>Viridiplantae</taxon>
        <taxon>Streptophyta</taxon>
        <taxon>Klebsormidiophyceae</taxon>
        <taxon>Klebsormidiales</taxon>
        <taxon>Klebsormidiaceae</taxon>
        <taxon>Klebsormidium</taxon>
    </lineage>
</organism>
<dbReference type="InterPro" id="IPR036915">
    <property type="entry name" value="Cyclin-like_sf"/>
</dbReference>
<proteinExistence type="inferred from homology"/>
<dbReference type="EMBL" id="DF237607">
    <property type="protein sequence ID" value="GAQ90580.1"/>
    <property type="molecule type" value="Genomic_DNA"/>
</dbReference>
<dbReference type="AlphaFoldDB" id="A0A1Y1II67"/>
<evidence type="ECO:0000313" key="4">
    <source>
        <dbReference type="Proteomes" id="UP000054558"/>
    </source>
</evidence>
<dbReference type="GO" id="GO:0019901">
    <property type="term" value="F:protein kinase binding"/>
    <property type="evidence" value="ECO:0007669"/>
    <property type="project" value="InterPro"/>
</dbReference>
<name>A0A1Y1II67_KLENI</name>
<dbReference type="STRING" id="105231.A0A1Y1II67"/>
<reference evidence="3 4" key="1">
    <citation type="journal article" date="2014" name="Nat. Commun.">
        <title>Klebsormidium flaccidum genome reveals primary factors for plant terrestrial adaptation.</title>
        <authorList>
            <person name="Hori K."/>
            <person name="Maruyama F."/>
            <person name="Fujisawa T."/>
            <person name="Togashi T."/>
            <person name="Yamamoto N."/>
            <person name="Seo M."/>
            <person name="Sato S."/>
            <person name="Yamada T."/>
            <person name="Mori H."/>
            <person name="Tajima N."/>
            <person name="Moriyama T."/>
            <person name="Ikeuchi M."/>
            <person name="Watanabe M."/>
            <person name="Wada H."/>
            <person name="Kobayashi K."/>
            <person name="Saito M."/>
            <person name="Masuda T."/>
            <person name="Sasaki-Sekimoto Y."/>
            <person name="Mashiguchi K."/>
            <person name="Awai K."/>
            <person name="Shimojima M."/>
            <person name="Masuda S."/>
            <person name="Iwai M."/>
            <person name="Nobusawa T."/>
            <person name="Narise T."/>
            <person name="Kondo S."/>
            <person name="Saito H."/>
            <person name="Sato R."/>
            <person name="Murakawa M."/>
            <person name="Ihara Y."/>
            <person name="Oshima-Yamada Y."/>
            <person name="Ohtaka K."/>
            <person name="Satoh M."/>
            <person name="Sonobe K."/>
            <person name="Ishii M."/>
            <person name="Ohtani R."/>
            <person name="Kanamori-Sato M."/>
            <person name="Honoki R."/>
            <person name="Miyazaki D."/>
            <person name="Mochizuki H."/>
            <person name="Umetsu J."/>
            <person name="Higashi K."/>
            <person name="Shibata D."/>
            <person name="Kamiya Y."/>
            <person name="Sato N."/>
            <person name="Nakamura Y."/>
            <person name="Tabata S."/>
            <person name="Ida S."/>
            <person name="Kurokawa K."/>
            <person name="Ohta H."/>
        </authorList>
    </citation>
    <scope>NUCLEOTIDE SEQUENCE [LARGE SCALE GENOMIC DNA]</scope>
    <source>
        <strain evidence="3 4">NIES-2285</strain>
    </source>
</reference>
<dbReference type="Pfam" id="PF16903">
    <property type="entry name" value="Capsid_N"/>
    <property type="match status" value="1"/>
</dbReference>